<organism evidence="2 3">
    <name type="scientific">Actinomadura rubteroloni</name>
    <dbReference type="NCBI Taxonomy" id="1926885"/>
    <lineage>
        <taxon>Bacteria</taxon>
        <taxon>Bacillati</taxon>
        <taxon>Actinomycetota</taxon>
        <taxon>Actinomycetes</taxon>
        <taxon>Streptosporangiales</taxon>
        <taxon>Thermomonosporaceae</taxon>
        <taxon>Actinomadura</taxon>
    </lineage>
</organism>
<evidence type="ECO:0000313" key="2">
    <source>
        <dbReference type="EMBL" id="POM27474.1"/>
    </source>
</evidence>
<dbReference type="GO" id="GO:0016740">
    <property type="term" value="F:transferase activity"/>
    <property type="evidence" value="ECO:0007669"/>
    <property type="project" value="UniProtKB-KW"/>
</dbReference>
<proteinExistence type="predicted"/>
<name>A0A2P4UR25_9ACTN</name>
<dbReference type="Pfam" id="PF14269">
    <property type="entry name" value="Arylsulfotran_2"/>
    <property type="match status" value="1"/>
</dbReference>
<accession>A0A2P4UR25</accession>
<sequence>MNGFIGRVLSPSVAGTVAGVSLLGSAVGCMTVANAETTRPKASLEYKVNVNKPDGLSGYVFYTAGLGGVNDNDQQPTGGSGTNSMPKKGKKGAGSVARIATKSGQVVYQRAAPEGERINNFRTQTYRGKPVLTWWQGQSQGGHGVGTDFIADDHYNVIAGFTPAGMPADAHEFRLTTGGDALVTSYVEKTADLTSIGGPKDGKVYDCIASVIDVATKRTRFQWDALQHVPVADTYAAYKSGQVLDPYHMNSIALDPSGNLVISLRHTSTIYNINRTTGAINWRLGGKHSTFALGRGVQFSYQHDAEMPDATTLSMFNNNDGPQVQRPPGQRRLSSLEWIHLDVATRQATLIRNQTHPDDLWAAATGNMQALPNGNAFGSWGNAGHISEFAPDGQMLYDAVPAMRTYRAYFDPWRGSPATPPRLVLPAQGKTDARAIWNGATNVTRWRVLHGPTTTDLTPLTTVAWSGYDTAVPLGQEASGYYQLQAMDAHGRVLAQTAPVH</sequence>
<gene>
    <name evidence="2" type="ORF">BTM25_18890</name>
</gene>
<feature type="compositionally biased region" description="Polar residues" evidence="1">
    <location>
        <begin position="71"/>
        <end position="85"/>
    </location>
</feature>
<dbReference type="EMBL" id="MTBP01000001">
    <property type="protein sequence ID" value="POM27474.1"/>
    <property type="molecule type" value="Genomic_DNA"/>
</dbReference>
<evidence type="ECO:0000256" key="1">
    <source>
        <dbReference type="SAM" id="MobiDB-lite"/>
    </source>
</evidence>
<dbReference type="AlphaFoldDB" id="A0A2P4UR25"/>
<dbReference type="PANTHER" id="PTHR35340:SF5">
    <property type="entry name" value="ASST-DOMAIN-CONTAINING PROTEIN"/>
    <property type="match status" value="1"/>
</dbReference>
<dbReference type="InterPro" id="IPR039535">
    <property type="entry name" value="ASST-like"/>
</dbReference>
<protein>
    <submittedName>
        <fullName evidence="2">Arylsulfotransferase (ASST)</fullName>
    </submittedName>
</protein>
<dbReference type="InterPro" id="IPR053143">
    <property type="entry name" value="Arylsulfate_ST"/>
</dbReference>
<dbReference type="Proteomes" id="UP000242367">
    <property type="component" value="Unassembled WGS sequence"/>
</dbReference>
<reference evidence="2 3" key="1">
    <citation type="journal article" date="2017" name="Chemistry">
        <title>Isolation, Biosynthesis and Chemical Modifications of Rubterolones A-F: Rare Tropolone Alkaloids from Actinomadura sp. 5-2.</title>
        <authorList>
            <person name="Guo H."/>
            <person name="Benndorf R."/>
            <person name="Leichnitz D."/>
            <person name="Klassen J.L."/>
            <person name="Vollmers J."/>
            <person name="Gorls H."/>
            <person name="Steinacker M."/>
            <person name="Weigel C."/>
            <person name="Dahse H.M."/>
            <person name="Kaster A.K."/>
            <person name="de Beer Z.W."/>
            <person name="Poulsen M."/>
            <person name="Beemelmanns C."/>
        </authorList>
    </citation>
    <scope>NUCLEOTIDE SEQUENCE [LARGE SCALE GENOMIC DNA]</scope>
    <source>
        <strain evidence="2 3">5-2</strain>
    </source>
</reference>
<keyword evidence="2" id="KW-0808">Transferase</keyword>
<comment type="caution">
    <text evidence="2">The sequence shown here is derived from an EMBL/GenBank/DDBJ whole genome shotgun (WGS) entry which is preliminary data.</text>
</comment>
<evidence type="ECO:0000313" key="3">
    <source>
        <dbReference type="Proteomes" id="UP000242367"/>
    </source>
</evidence>
<feature type="region of interest" description="Disordered" evidence="1">
    <location>
        <begin position="70"/>
        <end position="95"/>
    </location>
</feature>
<keyword evidence="3" id="KW-1185">Reference proteome</keyword>
<dbReference type="PROSITE" id="PS51257">
    <property type="entry name" value="PROKAR_LIPOPROTEIN"/>
    <property type="match status" value="1"/>
</dbReference>
<dbReference type="PANTHER" id="PTHR35340">
    <property type="entry name" value="PQQ ENZYME REPEAT PROTEIN-RELATED"/>
    <property type="match status" value="1"/>
</dbReference>